<protein>
    <submittedName>
        <fullName evidence="1">Uncharacterized protein</fullName>
    </submittedName>
</protein>
<organism evidence="1 2">
    <name type="scientific">Flavobacterium profundi</name>
    <dbReference type="NCBI Taxonomy" id="1774945"/>
    <lineage>
        <taxon>Bacteria</taxon>
        <taxon>Pseudomonadati</taxon>
        <taxon>Bacteroidota</taxon>
        <taxon>Flavobacteriia</taxon>
        <taxon>Flavobacteriales</taxon>
        <taxon>Flavobacteriaceae</taxon>
        <taxon>Flavobacterium</taxon>
    </lineage>
</organism>
<reference evidence="2" key="1">
    <citation type="submission" date="2019-05" db="EMBL/GenBank/DDBJ databases">
        <title>Flavobacterium profundi sp. nov., isolated from a deep-sea seamount.</title>
        <authorList>
            <person name="Zhang D.-C."/>
        </authorList>
    </citation>
    <scope>NUCLEOTIDE SEQUENCE [LARGE SCALE GENOMIC DNA]</scope>
    <source>
        <strain evidence="2">TP390</strain>
    </source>
</reference>
<sequence length="179" mass="20566">MKAIISIIFCVLFMFCCPIKNNEIHPDINKNGIVAKQNFKNCPSEGNCTVSILKNKKIIIQRDEINGISYTLEDDNIFSLIKYTYNKQEINDAVDGNYTEEILIPFEHAKDNLELKNTELKEKHILFGKHCFCKGEAGYYLIEKGKLSLSIKEGVYLLQFDFEISNTTHKITSINVTFQ</sequence>
<dbReference type="Proteomes" id="UP000431264">
    <property type="component" value="Unassembled WGS sequence"/>
</dbReference>
<dbReference type="OrthoDB" id="1447646at2"/>
<comment type="caution">
    <text evidence="1">The sequence shown here is derived from an EMBL/GenBank/DDBJ whole genome shotgun (WGS) entry which is preliminary data.</text>
</comment>
<dbReference type="EMBL" id="WQLW01000008">
    <property type="protein sequence ID" value="MVO09727.1"/>
    <property type="molecule type" value="Genomic_DNA"/>
</dbReference>
<evidence type="ECO:0000313" key="2">
    <source>
        <dbReference type="Proteomes" id="UP000431264"/>
    </source>
</evidence>
<evidence type="ECO:0000313" key="1">
    <source>
        <dbReference type="EMBL" id="MVO09727.1"/>
    </source>
</evidence>
<accession>A0A6I4ISS8</accession>
<keyword evidence="2" id="KW-1185">Reference proteome</keyword>
<dbReference type="AlphaFoldDB" id="A0A6I4ISS8"/>
<dbReference type="RefSeq" id="WP_140998106.1">
    <property type="nucleotide sequence ID" value="NZ_VDCZ01000008.1"/>
</dbReference>
<name>A0A6I4ISS8_9FLAO</name>
<gene>
    <name evidence="1" type="ORF">GOQ30_11205</name>
</gene>
<proteinExistence type="predicted"/>